<organism evidence="3 4">
    <name type="scientific">Karstenula rhodostoma CBS 690.94</name>
    <dbReference type="NCBI Taxonomy" id="1392251"/>
    <lineage>
        <taxon>Eukaryota</taxon>
        <taxon>Fungi</taxon>
        <taxon>Dikarya</taxon>
        <taxon>Ascomycota</taxon>
        <taxon>Pezizomycotina</taxon>
        <taxon>Dothideomycetes</taxon>
        <taxon>Pleosporomycetidae</taxon>
        <taxon>Pleosporales</taxon>
        <taxon>Massarineae</taxon>
        <taxon>Didymosphaeriaceae</taxon>
        <taxon>Karstenula</taxon>
    </lineage>
</organism>
<evidence type="ECO:0000259" key="2">
    <source>
        <dbReference type="Pfam" id="PF00149"/>
    </source>
</evidence>
<evidence type="ECO:0000313" key="4">
    <source>
        <dbReference type="Proteomes" id="UP000799764"/>
    </source>
</evidence>
<protein>
    <submittedName>
        <fullName evidence="3">Metallo-dependent phosphatase</fullName>
    </submittedName>
</protein>
<evidence type="ECO:0000256" key="1">
    <source>
        <dbReference type="SAM" id="MobiDB-lite"/>
    </source>
</evidence>
<dbReference type="EMBL" id="MU001507">
    <property type="protein sequence ID" value="KAF2440760.1"/>
    <property type="molecule type" value="Genomic_DNA"/>
</dbReference>
<feature type="domain" description="Calcineurin-like phosphoesterase" evidence="2">
    <location>
        <begin position="40"/>
        <end position="244"/>
    </location>
</feature>
<dbReference type="InterPro" id="IPR029052">
    <property type="entry name" value="Metallo-depent_PP-like"/>
</dbReference>
<reference evidence="3" key="1">
    <citation type="journal article" date="2020" name="Stud. Mycol.">
        <title>101 Dothideomycetes genomes: a test case for predicting lifestyles and emergence of pathogens.</title>
        <authorList>
            <person name="Haridas S."/>
            <person name="Albert R."/>
            <person name="Binder M."/>
            <person name="Bloem J."/>
            <person name="Labutti K."/>
            <person name="Salamov A."/>
            <person name="Andreopoulos B."/>
            <person name="Baker S."/>
            <person name="Barry K."/>
            <person name="Bills G."/>
            <person name="Bluhm B."/>
            <person name="Cannon C."/>
            <person name="Castanera R."/>
            <person name="Culley D."/>
            <person name="Daum C."/>
            <person name="Ezra D."/>
            <person name="Gonzalez J."/>
            <person name="Henrissat B."/>
            <person name="Kuo A."/>
            <person name="Liang C."/>
            <person name="Lipzen A."/>
            <person name="Lutzoni F."/>
            <person name="Magnuson J."/>
            <person name="Mondo S."/>
            <person name="Nolan M."/>
            <person name="Ohm R."/>
            <person name="Pangilinan J."/>
            <person name="Park H.-J."/>
            <person name="Ramirez L."/>
            <person name="Alfaro M."/>
            <person name="Sun H."/>
            <person name="Tritt A."/>
            <person name="Yoshinaga Y."/>
            <person name="Zwiers L.-H."/>
            <person name="Turgeon B."/>
            <person name="Goodwin S."/>
            <person name="Spatafora J."/>
            <person name="Crous P."/>
            <person name="Grigoriev I."/>
        </authorList>
    </citation>
    <scope>NUCLEOTIDE SEQUENCE</scope>
    <source>
        <strain evidence="3">CBS 690.94</strain>
    </source>
</reference>
<proteinExistence type="predicted"/>
<dbReference type="Gene3D" id="3.60.21.10">
    <property type="match status" value="1"/>
</dbReference>
<dbReference type="PANTHER" id="PTHR12905:SF0">
    <property type="entry name" value="CALCINEURIN-LIKE PHOSPHOESTERASE DOMAIN-CONTAINING PROTEIN"/>
    <property type="match status" value="1"/>
</dbReference>
<dbReference type="SUPFAM" id="SSF56300">
    <property type="entry name" value="Metallo-dependent phosphatases"/>
    <property type="match status" value="1"/>
</dbReference>
<dbReference type="InterPro" id="IPR004843">
    <property type="entry name" value="Calcineurin-like_PHP"/>
</dbReference>
<name>A0A9P4PB69_9PLEO</name>
<accession>A0A9P4PB69</accession>
<dbReference type="GO" id="GO:0016787">
    <property type="term" value="F:hydrolase activity"/>
    <property type="evidence" value="ECO:0007669"/>
    <property type="project" value="InterPro"/>
</dbReference>
<comment type="caution">
    <text evidence="3">The sequence shown here is derived from an EMBL/GenBank/DDBJ whole genome shotgun (WGS) entry which is preliminary data.</text>
</comment>
<gene>
    <name evidence="3" type="ORF">P171DRAFT_466182</name>
</gene>
<dbReference type="Pfam" id="PF00149">
    <property type="entry name" value="Metallophos"/>
    <property type="match status" value="1"/>
</dbReference>
<dbReference type="OrthoDB" id="630188at2759"/>
<keyword evidence="4" id="KW-1185">Reference proteome</keyword>
<dbReference type="CDD" id="cd07379">
    <property type="entry name" value="MPP_239FB"/>
    <property type="match status" value="1"/>
</dbReference>
<sequence length="331" mass="36735">MSLKRAHTHGSFTTEDENISKRHRTTSPSPSDLIKPIPVRFLIMSDTHDRHDEILQSTPQCDVLLHCGDFTEDGSPEAIKQALDAFSKIEAELKLFIAGNHEISLDRDYYLSQGGTEEVHLKARALTAPPGIRFLEEGTHEFTLKSGAYFKIFVSPWTPQYGSSAFQYPTSRDRFNGPEITPPWAQNVGTESSIIPEGVDIVMTHGPPQYILDRTDGSSAGCEHLRRAIARVRPRLHCFGHVHTGYGAQKVWYDDRKGSGEGDGMVLPPQEWVGKNQAKRKGYACLGPGVAEAFRKNRNGKGKGTLMINAAIVDGNNKPENMPWLVELDLS</sequence>
<dbReference type="AlphaFoldDB" id="A0A9P4PB69"/>
<dbReference type="InterPro" id="IPR051693">
    <property type="entry name" value="UPF0046_metallophosphoest"/>
</dbReference>
<feature type="region of interest" description="Disordered" evidence="1">
    <location>
        <begin position="1"/>
        <end position="32"/>
    </location>
</feature>
<evidence type="ECO:0000313" key="3">
    <source>
        <dbReference type="EMBL" id="KAF2440760.1"/>
    </source>
</evidence>
<dbReference type="PANTHER" id="PTHR12905">
    <property type="entry name" value="METALLOPHOSPHOESTERASE"/>
    <property type="match status" value="1"/>
</dbReference>
<dbReference type="Proteomes" id="UP000799764">
    <property type="component" value="Unassembled WGS sequence"/>
</dbReference>